<dbReference type="InterPro" id="IPR037401">
    <property type="entry name" value="SnoaL-like"/>
</dbReference>
<dbReference type="OrthoDB" id="7851780at2"/>
<evidence type="ECO:0000259" key="1">
    <source>
        <dbReference type="Pfam" id="PF13577"/>
    </source>
</evidence>
<organism evidence="2 3">
    <name type="scientific">Mesorhizobium australicum</name>
    <dbReference type="NCBI Taxonomy" id="536018"/>
    <lineage>
        <taxon>Bacteria</taxon>
        <taxon>Pseudomonadati</taxon>
        <taxon>Pseudomonadota</taxon>
        <taxon>Alphaproteobacteria</taxon>
        <taxon>Hyphomicrobiales</taxon>
        <taxon>Phyllobacteriaceae</taxon>
        <taxon>Mesorhizobium</taxon>
    </lineage>
</organism>
<dbReference type="InterPro" id="IPR032710">
    <property type="entry name" value="NTF2-like_dom_sf"/>
</dbReference>
<evidence type="ECO:0000313" key="3">
    <source>
        <dbReference type="Proteomes" id="UP000193083"/>
    </source>
</evidence>
<accession>A0A1X7PSZ7</accession>
<keyword evidence="3" id="KW-1185">Reference proteome</keyword>
<proteinExistence type="predicted"/>
<dbReference type="Proteomes" id="UP000193083">
    <property type="component" value="Unassembled WGS sequence"/>
</dbReference>
<dbReference type="AlphaFoldDB" id="A0A1X7PSZ7"/>
<protein>
    <submittedName>
        <fullName evidence="2">SnoaL-like domain-containing protein</fullName>
    </submittedName>
</protein>
<reference evidence="2 3" key="1">
    <citation type="submission" date="2017-04" db="EMBL/GenBank/DDBJ databases">
        <authorList>
            <person name="Afonso C.L."/>
            <person name="Miller P.J."/>
            <person name="Scott M.A."/>
            <person name="Spackman E."/>
            <person name="Goraichik I."/>
            <person name="Dimitrov K.M."/>
            <person name="Suarez D.L."/>
            <person name="Swayne D.E."/>
        </authorList>
    </citation>
    <scope>NUCLEOTIDE SEQUENCE [LARGE SCALE GENOMIC DNA]</scope>
    <source>
        <strain evidence="2 3">B5P</strain>
    </source>
</reference>
<gene>
    <name evidence="2" type="ORF">SAMN02982922_5063</name>
</gene>
<dbReference type="RefSeq" id="WP_085466698.1">
    <property type="nucleotide sequence ID" value="NZ_FXBL01000004.1"/>
</dbReference>
<dbReference type="Pfam" id="PF13577">
    <property type="entry name" value="SnoaL_4"/>
    <property type="match status" value="1"/>
</dbReference>
<dbReference type="EMBL" id="FXBL01000004">
    <property type="protein sequence ID" value="SMH54403.1"/>
    <property type="molecule type" value="Genomic_DNA"/>
</dbReference>
<dbReference type="Gene3D" id="3.10.450.50">
    <property type="match status" value="1"/>
</dbReference>
<dbReference type="SUPFAM" id="SSF54427">
    <property type="entry name" value="NTF2-like"/>
    <property type="match status" value="1"/>
</dbReference>
<name>A0A1X7PSZ7_9HYPH</name>
<sequence>MDDRISALEARLAKAERRLERGEDIEAVKRLQRAYGYYLDKGFWQAIADLFAPDGTIEIAARGVYRRERIYPFLRDLIGRKRDGLAPGQLMNHMQLQGIVTLSQDGTTAQGRWRAFIQVAEHGKSAIWAEGPYECAYRKVDGVWMIASLIWFPTYYTPFDQGWAKAGLPSSALDPSFPPDAPPTYDYKTFPDQFVPPFHYRHPVTDMAVEAG</sequence>
<evidence type="ECO:0000313" key="2">
    <source>
        <dbReference type="EMBL" id="SMH54403.1"/>
    </source>
</evidence>
<feature type="domain" description="SnoaL-like" evidence="1">
    <location>
        <begin position="23"/>
        <end position="149"/>
    </location>
</feature>